<name>A0A1Y2EG89_9FUNG</name>
<dbReference type="OrthoDB" id="10513126at2759"/>
<comment type="caution">
    <text evidence="1">The sequence shown here is derived from an EMBL/GenBank/DDBJ whole genome shotgun (WGS) entry which is preliminary data.</text>
</comment>
<evidence type="ECO:0000313" key="1">
    <source>
        <dbReference type="EMBL" id="ORY70589.1"/>
    </source>
</evidence>
<sequence>MGFNINTKKNRISLGGNNYQRLRSIEDLTTSIDKSKRYSTSSDIRMPTHSTFNKRFSEQSFSSLSNVSVAETYCSTTTSNTEETPDINEIYACYQPEYEINYDESSKKPKKHRKRKALSKIFQSFSLNDQLQQSMQCPDWEYHCNKQNNHY</sequence>
<dbReference type="EMBL" id="MCOG01000043">
    <property type="protein sequence ID" value="ORY70589.1"/>
    <property type="molecule type" value="Genomic_DNA"/>
</dbReference>
<protein>
    <submittedName>
        <fullName evidence="1">Uncharacterized protein</fullName>
    </submittedName>
</protein>
<keyword evidence="2" id="KW-1185">Reference proteome</keyword>
<accession>A0A1Y2EG89</accession>
<dbReference type="AlphaFoldDB" id="A0A1Y2EG89"/>
<gene>
    <name evidence="1" type="ORF">LY90DRAFT_504159</name>
</gene>
<evidence type="ECO:0000313" key="2">
    <source>
        <dbReference type="Proteomes" id="UP000193920"/>
    </source>
</evidence>
<proteinExistence type="predicted"/>
<reference evidence="1 2" key="1">
    <citation type="submission" date="2016-08" db="EMBL/GenBank/DDBJ databases">
        <title>A Parts List for Fungal Cellulosomes Revealed by Comparative Genomics.</title>
        <authorList>
            <consortium name="DOE Joint Genome Institute"/>
            <person name="Haitjema C.H."/>
            <person name="Gilmore S.P."/>
            <person name="Henske J.K."/>
            <person name="Solomon K.V."/>
            <person name="De Groot R."/>
            <person name="Kuo A."/>
            <person name="Mondo S.J."/>
            <person name="Salamov A.A."/>
            <person name="Labutti K."/>
            <person name="Zhao Z."/>
            <person name="Chiniquy J."/>
            <person name="Barry K."/>
            <person name="Brewer H.M."/>
            <person name="Purvine S.O."/>
            <person name="Wright A.T."/>
            <person name="Boxma B."/>
            <person name="Van Alen T."/>
            <person name="Hackstein J.H."/>
            <person name="Baker S.E."/>
            <person name="Grigoriev I.V."/>
            <person name="O'Malley M.A."/>
        </authorList>
    </citation>
    <scope>NUCLEOTIDE SEQUENCE [LARGE SCALE GENOMIC DNA]</scope>
    <source>
        <strain evidence="1 2">G1</strain>
    </source>
</reference>
<dbReference type="Proteomes" id="UP000193920">
    <property type="component" value="Unassembled WGS sequence"/>
</dbReference>
<organism evidence="1 2">
    <name type="scientific">Neocallimastix californiae</name>
    <dbReference type="NCBI Taxonomy" id="1754190"/>
    <lineage>
        <taxon>Eukaryota</taxon>
        <taxon>Fungi</taxon>
        <taxon>Fungi incertae sedis</taxon>
        <taxon>Chytridiomycota</taxon>
        <taxon>Chytridiomycota incertae sedis</taxon>
        <taxon>Neocallimastigomycetes</taxon>
        <taxon>Neocallimastigales</taxon>
        <taxon>Neocallimastigaceae</taxon>
        <taxon>Neocallimastix</taxon>
    </lineage>
</organism>